<feature type="signal peptide" evidence="2">
    <location>
        <begin position="1"/>
        <end position="23"/>
    </location>
</feature>
<evidence type="ECO:0000256" key="2">
    <source>
        <dbReference type="SAM" id="SignalP"/>
    </source>
</evidence>
<keyword evidence="1" id="KW-0812">Transmembrane</keyword>
<name>A0AAV2E1E2_9ROSI</name>
<evidence type="ECO:0000256" key="1">
    <source>
        <dbReference type="SAM" id="Phobius"/>
    </source>
</evidence>
<keyword evidence="1" id="KW-0472">Membrane</keyword>
<keyword evidence="1" id="KW-1133">Transmembrane helix</keyword>
<feature type="chain" id="PRO_5043415989" evidence="2">
    <location>
        <begin position="24"/>
        <end position="93"/>
    </location>
</feature>
<keyword evidence="4" id="KW-1185">Reference proteome</keyword>
<evidence type="ECO:0000313" key="3">
    <source>
        <dbReference type="EMBL" id="CAL1379741.1"/>
    </source>
</evidence>
<dbReference type="Proteomes" id="UP001497516">
    <property type="component" value="Chromosome 4"/>
</dbReference>
<proteinExistence type="predicted"/>
<protein>
    <submittedName>
        <fullName evidence="3">Uncharacterized protein</fullName>
    </submittedName>
</protein>
<evidence type="ECO:0000313" key="4">
    <source>
        <dbReference type="Proteomes" id="UP001497516"/>
    </source>
</evidence>
<gene>
    <name evidence="3" type="ORF">LTRI10_LOCUS21240</name>
</gene>
<dbReference type="EMBL" id="OZ034817">
    <property type="protein sequence ID" value="CAL1379741.1"/>
    <property type="molecule type" value="Genomic_DNA"/>
</dbReference>
<dbReference type="AlphaFoldDB" id="A0AAV2E1E2"/>
<feature type="transmembrane region" description="Helical" evidence="1">
    <location>
        <begin position="69"/>
        <end position="92"/>
    </location>
</feature>
<keyword evidence="2" id="KW-0732">Signal</keyword>
<sequence>MGMKKVACVAIVYAAASLSAVLAAEEAVAAAAPSPLAAAAGAGLEAAAGEPAAGPAGGAAPTAEAPHSAAVAATGLPFMAVSLVSTFVAYLLH</sequence>
<accession>A0AAV2E1E2</accession>
<reference evidence="3 4" key="1">
    <citation type="submission" date="2024-04" db="EMBL/GenBank/DDBJ databases">
        <authorList>
            <person name="Fracassetti M."/>
        </authorList>
    </citation>
    <scope>NUCLEOTIDE SEQUENCE [LARGE SCALE GENOMIC DNA]</scope>
</reference>
<organism evidence="3 4">
    <name type="scientific">Linum trigynum</name>
    <dbReference type="NCBI Taxonomy" id="586398"/>
    <lineage>
        <taxon>Eukaryota</taxon>
        <taxon>Viridiplantae</taxon>
        <taxon>Streptophyta</taxon>
        <taxon>Embryophyta</taxon>
        <taxon>Tracheophyta</taxon>
        <taxon>Spermatophyta</taxon>
        <taxon>Magnoliopsida</taxon>
        <taxon>eudicotyledons</taxon>
        <taxon>Gunneridae</taxon>
        <taxon>Pentapetalae</taxon>
        <taxon>rosids</taxon>
        <taxon>fabids</taxon>
        <taxon>Malpighiales</taxon>
        <taxon>Linaceae</taxon>
        <taxon>Linum</taxon>
    </lineage>
</organism>